<comment type="caution">
    <text evidence="2">The sequence shown here is derived from an EMBL/GenBank/DDBJ whole genome shotgun (WGS) entry which is preliminary data.</text>
</comment>
<name>A0A2R6AEQ1_9ARCH</name>
<dbReference type="EMBL" id="NEXE01000268">
    <property type="protein sequence ID" value="PSN84855.1"/>
    <property type="molecule type" value="Genomic_DNA"/>
</dbReference>
<keyword evidence="1" id="KW-0812">Transmembrane</keyword>
<feature type="transmembrane region" description="Helical" evidence="1">
    <location>
        <begin position="171"/>
        <end position="191"/>
    </location>
</feature>
<dbReference type="Proteomes" id="UP000240322">
    <property type="component" value="Unassembled WGS sequence"/>
</dbReference>
<keyword evidence="1" id="KW-0472">Membrane</keyword>
<accession>A0A2R6AEQ1</accession>
<keyword evidence="1" id="KW-1133">Transmembrane helix</keyword>
<evidence type="ECO:0000313" key="2">
    <source>
        <dbReference type="EMBL" id="PSN84855.1"/>
    </source>
</evidence>
<sequence length="199" mass="22947">MYISFGVVGLQSAYVRYYELLYPRRILLEDGTEVVISEEEQKQEDTLLVYVPRKNEFKDFLITQGFNVQPFSTPMGEEFSLSKIVAQPWEHHIRIFKDGFIRSHVKISREYLQHLSSNVNVRSPVVYETLEYVLAFMGKAHLKHNSSGKWVSHVLDDYRVRLEAPDQLTSWRPLVTLGLALGAVGILAYLLGKLSKPEM</sequence>
<organism evidence="2 3">
    <name type="scientific">Candidatus Marsarchaeota G2 archaeon OSP_D</name>
    <dbReference type="NCBI Taxonomy" id="1978157"/>
    <lineage>
        <taxon>Archaea</taxon>
        <taxon>Candidatus Marsarchaeota</taxon>
        <taxon>Candidatus Marsarchaeota group 2</taxon>
    </lineage>
</organism>
<reference evidence="2 3" key="1">
    <citation type="submission" date="2017-04" db="EMBL/GenBank/DDBJ databases">
        <title>Novel microbial lineages endemic to geothermal iron-oxide mats fill important gaps in the evolutionary history of Archaea.</title>
        <authorList>
            <person name="Jay Z.J."/>
            <person name="Beam J.P."/>
            <person name="Dlakic M."/>
            <person name="Rusch D.B."/>
            <person name="Kozubal M.A."/>
            <person name="Inskeep W.P."/>
        </authorList>
    </citation>
    <scope>NUCLEOTIDE SEQUENCE [LARGE SCALE GENOMIC DNA]</scope>
    <source>
        <strain evidence="2">OSP_D</strain>
    </source>
</reference>
<evidence type="ECO:0000256" key="1">
    <source>
        <dbReference type="SAM" id="Phobius"/>
    </source>
</evidence>
<proteinExistence type="predicted"/>
<gene>
    <name evidence="2" type="ORF">B9Q03_12790</name>
</gene>
<protein>
    <submittedName>
        <fullName evidence="2">Uncharacterized protein</fullName>
    </submittedName>
</protein>
<evidence type="ECO:0000313" key="3">
    <source>
        <dbReference type="Proteomes" id="UP000240322"/>
    </source>
</evidence>
<dbReference type="AlphaFoldDB" id="A0A2R6AEQ1"/>